<dbReference type="Proteomes" id="UP000265882">
    <property type="component" value="Unassembled WGS sequence"/>
</dbReference>
<evidence type="ECO:0000313" key="2">
    <source>
        <dbReference type="Proteomes" id="UP000265882"/>
    </source>
</evidence>
<sequence length="254" mass="28816">MDLKLMEEFLNKWKKYFKNADLPFVFYYSNDEAYAENLRPVEGHVCMIGQLGPVTKGKILSFSQETIGCFGGVRYSGFPAPEFPNFKYFLSYGIPGELEGERYKKTPELVEQYVTDMPIVPAEGKYLVFKRWDKLTENDDPQAVVFFAAPDVLSGLFTLANFRTLDPQGVIAPFCSGCGSIISYPLAERSRENPRAVVGMLDVSARPFVKENILSFAAPMKKFLQMMKDMDESFLITGSWDKVRRRIGRAKTGK</sequence>
<dbReference type="InterPro" id="IPR003748">
    <property type="entry name" value="DUF169"/>
</dbReference>
<organism evidence="1 2">
    <name type="scientific">Abyssobacteria bacterium (strain SURF_5)</name>
    <dbReference type="NCBI Taxonomy" id="2093360"/>
    <lineage>
        <taxon>Bacteria</taxon>
        <taxon>Pseudomonadati</taxon>
        <taxon>Candidatus Hydrogenedentota</taxon>
        <taxon>Candidatus Abyssobacteria</taxon>
    </lineage>
</organism>
<dbReference type="Pfam" id="PF02596">
    <property type="entry name" value="DUF169"/>
    <property type="match status" value="1"/>
</dbReference>
<dbReference type="AlphaFoldDB" id="A0A3A4NYY1"/>
<protein>
    <recommendedName>
        <fullName evidence="3">DUF169 domain-containing protein</fullName>
    </recommendedName>
</protein>
<gene>
    <name evidence="1" type="ORF">C4520_02185</name>
</gene>
<dbReference type="EMBL" id="QZKU01000019">
    <property type="protein sequence ID" value="RJP25703.1"/>
    <property type="molecule type" value="Genomic_DNA"/>
</dbReference>
<proteinExistence type="predicted"/>
<accession>A0A3A4NYY1</accession>
<evidence type="ECO:0008006" key="3">
    <source>
        <dbReference type="Google" id="ProtNLM"/>
    </source>
</evidence>
<evidence type="ECO:0000313" key="1">
    <source>
        <dbReference type="EMBL" id="RJP25703.1"/>
    </source>
</evidence>
<comment type="caution">
    <text evidence="1">The sequence shown here is derived from an EMBL/GenBank/DDBJ whole genome shotgun (WGS) entry which is preliminary data.</text>
</comment>
<name>A0A3A4NYY1_ABYX5</name>
<reference evidence="1 2" key="1">
    <citation type="journal article" date="2017" name="ISME J.">
        <title>Energy and carbon metabolisms in a deep terrestrial subsurface fluid microbial community.</title>
        <authorList>
            <person name="Momper L."/>
            <person name="Jungbluth S.P."/>
            <person name="Lee M.D."/>
            <person name="Amend J.P."/>
        </authorList>
    </citation>
    <scope>NUCLEOTIDE SEQUENCE [LARGE SCALE GENOMIC DNA]</scope>
    <source>
        <strain evidence="1">SURF_5</strain>
    </source>
</reference>